<organism evidence="2 3">
    <name type="scientific">Rhodotorula toruloides</name>
    <name type="common">Yeast</name>
    <name type="synonym">Rhodosporidium toruloides</name>
    <dbReference type="NCBI Taxonomy" id="5286"/>
    <lineage>
        <taxon>Eukaryota</taxon>
        <taxon>Fungi</taxon>
        <taxon>Dikarya</taxon>
        <taxon>Basidiomycota</taxon>
        <taxon>Pucciniomycotina</taxon>
        <taxon>Microbotryomycetes</taxon>
        <taxon>Sporidiobolales</taxon>
        <taxon>Sporidiobolaceae</taxon>
        <taxon>Rhodotorula</taxon>
    </lineage>
</organism>
<evidence type="ECO:0000313" key="3">
    <source>
        <dbReference type="Proteomes" id="UP000321518"/>
    </source>
</evidence>
<dbReference type="EMBL" id="BJWK01000008">
    <property type="protein sequence ID" value="GEM09599.1"/>
    <property type="molecule type" value="Genomic_DNA"/>
</dbReference>
<sequence length="178" mass="19043">MASLLQTAETAVLSNIPGANPRPGQKAQVFSGMNGGPAVTANAGNFPNSYHSKAPTTDTTPSFDGTAVETPMQVASNVLSRTSHYRHEGQPSAYRAAEDCYLNQLDAQGKADLHLNMSRLLKPQNCRRDRQEYLAHPASAPSYHANGVSEALPEKPKTFKMAEVAEASKTAHLVGKNP</sequence>
<protein>
    <submittedName>
        <fullName evidence="2">Catalase</fullName>
    </submittedName>
</protein>
<comment type="caution">
    <text evidence="2">The sequence shown here is derived from an EMBL/GenBank/DDBJ whole genome shotgun (WGS) entry which is preliminary data.</text>
</comment>
<accession>A0A511KGU7</accession>
<name>A0A511KGU7_RHOTO</name>
<evidence type="ECO:0000256" key="1">
    <source>
        <dbReference type="SAM" id="MobiDB-lite"/>
    </source>
</evidence>
<proteinExistence type="predicted"/>
<dbReference type="AlphaFoldDB" id="A0A511KGU7"/>
<reference evidence="2 3" key="1">
    <citation type="submission" date="2019-07" db="EMBL/GenBank/DDBJ databases">
        <title>Rhodotorula toruloides NBRC10032 genome sequencing.</title>
        <authorList>
            <person name="Shida Y."/>
            <person name="Takaku H."/>
            <person name="Ogasawara W."/>
            <person name="Mori K."/>
        </authorList>
    </citation>
    <scope>NUCLEOTIDE SEQUENCE [LARGE SCALE GENOMIC DNA]</scope>
    <source>
        <strain evidence="2 3">NBRC10032</strain>
    </source>
</reference>
<feature type="compositionally biased region" description="Polar residues" evidence="1">
    <location>
        <begin position="42"/>
        <end position="63"/>
    </location>
</feature>
<gene>
    <name evidence="2" type="ORF">Rt10032_c08g3616</name>
</gene>
<dbReference type="OrthoDB" id="6880011at2759"/>
<evidence type="ECO:0000313" key="2">
    <source>
        <dbReference type="EMBL" id="GEM09599.1"/>
    </source>
</evidence>
<dbReference type="Proteomes" id="UP000321518">
    <property type="component" value="Unassembled WGS sequence"/>
</dbReference>
<feature type="region of interest" description="Disordered" evidence="1">
    <location>
        <begin position="15"/>
        <end position="66"/>
    </location>
</feature>